<accession>A0A6S6ZHS0</accession>
<protein>
    <submittedName>
        <fullName evidence="1">Uncharacterized protein</fullName>
    </submittedName>
</protein>
<reference evidence="1 2" key="1">
    <citation type="submission" date="2020-04" db="EMBL/GenBank/DDBJ databases">
        <authorList>
            <person name="De Canck E."/>
        </authorList>
    </citation>
    <scope>NUCLEOTIDE SEQUENCE [LARGE SCALE GENOMIC DNA]</scope>
    <source>
        <strain evidence="1 2">LMG 26690</strain>
    </source>
</reference>
<name>A0A6S6ZHS0_9BURK</name>
<dbReference type="Proteomes" id="UP000494214">
    <property type="component" value="Unassembled WGS sequence"/>
</dbReference>
<dbReference type="RefSeq" id="WP_175122307.1">
    <property type="nucleotide sequence ID" value="NZ_CADIJM010000002.1"/>
</dbReference>
<dbReference type="EMBL" id="CADIJM010000002">
    <property type="protein sequence ID" value="CAB3675561.1"/>
    <property type="molecule type" value="Genomic_DNA"/>
</dbReference>
<gene>
    <name evidence="1" type="ORF">LMG26690_01305</name>
</gene>
<evidence type="ECO:0000313" key="1">
    <source>
        <dbReference type="EMBL" id="CAB3675561.1"/>
    </source>
</evidence>
<keyword evidence="2" id="KW-1185">Reference proteome</keyword>
<organism evidence="1 2">
    <name type="scientific">Achromobacter animicus</name>
    <dbReference type="NCBI Taxonomy" id="1389935"/>
    <lineage>
        <taxon>Bacteria</taxon>
        <taxon>Pseudomonadati</taxon>
        <taxon>Pseudomonadota</taxon>
        <taxon>Betaproteobacteria</taxon>
        <taxon>Burkholderiales</taxon>
        <taxon>Alcaligenaceae</taxon>
        <taxon>Achromobacter</taxon>
    </lineage>
</organism>
<proteinExistence type="predicted"/>
<evidence type="ECO:0000313" key="2">
    <source>
        <dbReference type="Proteomes" id="UP000494214"/>
    </source>
</evidence>
<dbReference type="AlphaFoldDB" id="A0A6S6ZHS0"/>
<sequence>MELKVNIDLEAVVAQAIAPEKLQPILDMHITEAITGAIRAATGYRSKFREAVEAQLIEAMPHGLRLDDVAKFQHVLNTALQSAVHGQNSEAVRAALAEAAEAALPEVPPVVKMSELMTAAREGMLYSDERKAFYALFERSNSGGGWLYLDENETPGKGYGIDGGKYSAKYHIAFQKDGSVYALRLGDKQITPASLPDVISHFDAMLMSMYVGRTRLALDMEPADVESAAAEQYDD</sequence>